<keyword evidence="4" id="KW-0378">Hydrolase</keyword>
<dbReference type="InterPro" id="IPR054722">
    <property type="entry name" value="PolX-like_BBD"/>
</dbReference>
<proteinExistence type="predicted"/>
<accession>A5CBT1</accession>
<evidence type="ECO:0000256" key="4">
    <source>
        <dbReference type="ARBA" id="ARBA00022801"/>
    </source>
</evidence>
<keyword evidence="3" id="KW-0064">Aspartyl protease</keyword>
<keyword evidence="2" id="KW-0479">Metal-binding</keyword>
<dbReference type="AlphaFoldDB" id="A5CBT1"/>
<gene>
    <name evidence="7" type="ORF">VITISV_021838</name>
</gene>
<reference evidence="7" key="1">
    <citation type="journal article" date="2007" name="PLoS ONE">
        <title>The first genome sequence of an elite grapevine cultivar (Pinot noir Vitis vinifera L.): coping with a highly heterozygous genome.</title>
        <authorList>
            <person name="Velasco R."/>
            <person name="Zharkikh A."/>
            <person name="Troggio M."/>
            <person name="Cartwright D.A."/>
            <person name="Cestaro A."/>
            <person name="Pruss D."/>
            <person name="Pindo M."/>
            <person name="FitzGerald L.M."/>
            <person name="Vezzulli S."/>
            <person name="Reid J."/>
            <person name="Malacarne G."/>
            <person name="Iliev D."/>
            <person name="Coppola G."/>
            <person name="Wardell B."/>
            <person name="Micheletti D."/>
            <person name="Macalma T."/>
            <person name="Facci M."/>
            <person name="Mitchell J.T."/>
            <person name="Perazzolli M."/>
            <person name="Eldredge G."/>
            <person name="Gatto P."/>
            <person name="Oyzerski R."/>
            <person name="Moretto M."/>
            <person name="Gutin N."/>
            <person name="Stefanini M."/>
            <person name="Chen Y."/>
            <person name="Segala C."/>
            <person name="Davenport C."/>
            <person name="Dematte L."/>
            <person name="Mraz A."/>
            <person name="Battilana J."/>
            <person name="Stormo K."/>
            <person name="Costa F."/>
            <person name="Tao Q."/>
            <person name="Si-Ammour A."/>
            <person name="Harkins T."/>
            <person name="Lackey A."/>
            <person name="Perbost C."/>
            <person name="Taillon B."/>
            <person name="Stella A."/>
            <person name="Solovyev V."/>
            <person name="Fawcett J.A."/>
            <person name="Sterck L."/>
            <person name="Vandepoele K."/>
            <person name="Grando S.M."/>
            <person name="Toppo S."/>
            <person name="Moser C."/>
            <person name="Lanchbury J."/>
            <person name="Bogden R."/>
            <person name="Skolnick M."/>
            <person name="Sgaramella V."/>
            <person name="Bhatnagar S.K."/>
            <person name="Fontana P."/>
            <person name="Gutin A."/>
            <person name="Van de Peer Y."/>
            <person name="Salamini F."/>
            <person name="Viola R."/>
        </authorList>
    </citation>
    <scope>NUCLEOTIDE SEQUENCE</scope>
</reference>
<dbReference type="EMBL" id="AM489305">
    <property type="protein sequence ID" value="CAN75516.1"/>
    <property type="molecule type" value="Genomic_DNA"/>
</dbReference>
<dbReference type="InterPro" id="IPR036397">
    <property type="entry name" value="RNaseH_sf"/>
</dbReference>
<dbReference type="InterPro" id="IPR043502">
    <property type="entry name" value="DNA/RNA_pol_sf"/>
</dbReference>
<evidence type="ECO:0000259" key="6">
    <source>
        <dbReference type="PROSITE" id="PS50994"/>
    </source>
</evidence>
<dbReference type="SUPFAM" id="SSF56672">
    <property type="entry name" value="DNA/RNA polymerases"/>
    <property type="match status" value="1"/>
</dbReference>
<feature type="transmembrane region" description="Helical" evidence="5">
    <location>
        <begin position="766"/>
        <end position="787"/>
    </location>
</feature>
<dbReference type="InterPro" id="IPR025724">
    <property type="entry name" value="GAG-pre-integrase_dom"/>
</dbReference>
<keyword evidence="5" id="KW-0472">Membrane</keyword>
<dbReference type="InterPro" id="IPR039537">
    <property type="entry name" value="Retrotran_Ty1/copia-like"/>
</dbReference>
<dbReference type="GO" id="GO:0015074">
    <property type="term" value="P:DNA integration"/>
    <property type="evidence" value="ECO:0007669"/>
    <property type="project" value="InterPro"/>
</dbReference>
<dbReference type="ExpressionAtlas" id="A5CBT1">
    <property type="expression patterns" value="baseline and differential"/>
</dbReference>
<dbReference type="GO" id="GO:0006508">
    <property type="term" value="P:proteolysis"/>
    <property type="evidence" value="ECO:0007669"/>
    <property type="project" value="UniProtKB-KW"/>
</dbReference>
<sequence length="996" mass="113322">MATKNPIFTSVISGSPTITSKKLIGSENYLSWSTSVELWFMGQGYEDHLVTPEDAIPDVDKVQWKKIDAQLCSVLWQSVDPKILHYLRAYKTCFKFWTQAKGLYTNDIQQFYKDMDLSTYIGQIVSLKEEFLTLMPFTNDAETQQIQTDKFFMALILIGLRPDLESVRDQILASPSVPSLDDVFVRLLRLSSTQTLSTNGPSDSSVLAYQINSRGRRSGNRSRGQCPSCTYCNKLGHTRDRCYQLHGRPPRTAHIAQSSDPLLFRHDSTAISTSQSITLTGSDYDAYLRYQATTSASIAFVAQTGNVSVCFTQSPSLGPWILDFGAFDHIFGNKHIFSSITTTSALPTVILANGSQTMAKGIGLTHHLPSLPLHYVLYALECPFNLSFISKITRTLNYSITFSDKFVILQDLSTEKTIDIGCESQGLYHLTSPSSPAACISIDAPLLIHSRLGHPSLSKFQKMLGKHTHVSFPKRLNNRAKSLFELVHTDVWGLCQTTSTLGFQYFVTFIDDYSRCTWLFLMKNRAELLSIFHKFYAEIQTQFNVSIRVLHSDNAREYCSTPFTSFMSQHGILHQSSCAHTPQQNGVVERKNRHLVETAHTLILYSHVSFRFLGKCCSYIGQDKLSAKATECIFLRYSQLQKGYRCYSLDTHHYFLSTDVTFFEDSPFFSSFESFPISKMRSLVLFRSIIVDIVLLLLLSLQLRYLMTHLMSHRFLLPWPSLRKELVKHFLILGGDRQWLIKWLLCTPMTHGILFLYFLVNLQLDVVGFTLLKLVLMVGLIALRPAWLLKIILRFMVVTMLDIKNAFLHSELLEELYMEQPPGFVAQGESGLVCKLRCSLYGLKQSPWAWFGHFSSVVQEFGMFRSEADHSVFYHHNSSSQYIYLVVYVDDIIIIGSDQEGNSFQELRFGKDEQIKLVCDNQAALYIASNPVFQERTKHIEVDYHFIREKIASGCVATSFVNSNNQLADIFTKSLRGLRIKYICNKLGAYDIYAPT</sequence>
<dbReference type="GO" id="GO:0003676">
    <property type="term" value="F:nucleic acid binding"/>
    <property type="evidence" value="ECO:0007669"/>
    <property type="project" value="InterPro"/>
</dbReference>
<evidence type="ECO:0000256" key="3">
    <source>
        <dbReference type="ARBA" id="ARBA00022750"/>
    </source>
</evidence>
<dbReference type="InterPro" id="IPR012337">
    <property type="entry name" value="RNaseH-like_sf"/>
</dbReference>
<keyword evidence="1" id="KW-0645">Protease</keyword>
<dbReference type="Pfam" id="PF22936">
    <property type="entry name" value="Pol_BBD"/>
    <property type="match status" value="1"/>
</dbReference>
<feature type="transmembrane region" description="Helical" evidence="5">
    <location>
        <begin position="684"/>
        <end position="706"/>
    </location>
</feature>
<evidence type="ECO:0000313" key="7">
    <source>
        <dbReference type="EMBL" id="CAN75516.1"/>
    </source>
</evidence>
<dbReference type="GO" id="GO:0046872">
    <property type="term" value="F:metal ion binding"/>
    <property type="evidence" value="ECO:0007669"/>
    <property type="project" value="UniProtKB-KW"/>
</dbReference>
<dbReference type="InterPro" id="IPR013103">
    <property type="entry name" value="RVT_2"/>
</dbReference>
<dbReference type="Pfam" id="PF13976">
    <property type="entry name" value="gag_pre-integrs"/>
    <property type="match status" value="1"/>
</dbReference>
<dbReference type="Pfam" id="PF25597">
    <property type="entry name" value="SH3_retrovirus"/>
    <property type="match status" value="1"/>
</dbReference>
<dbReference type="Pfam" id="PF07727">
    <property type="entry name" value="RVT_2"/>
    <property type="match status" value="1"/>
</dbReference>
<evidence type="ECO:0000256" key="5">
    <source>
        <dbReference type="SAM" id="Phobius"/>
    </source>
</evidence>
<dbReference type="GO" id="GO:0004190">
    <property type="term" value="F:aspartic-type endopeptidase activity"/>
    <property type="evidence" value="ECO:0007669"/>
    <property type="project" value="UniProtKB-KW"/>
</dbReference>
<dbReference type="SUPFAM" id="SSF53098">
    <property type="entry name" value="Ribonuclease H-like"/>
    <property type="match status" value="1"/>
</dbReference>
<dbReference type="PANTHER" id="PTHR42648">
    <property type="entry name" value="TRANSPOSASE, PUTATIVE-RELATED"/>
    <property type="match status" value="1"/>
</dbReference>
<dbReference type="CDD" id="cd09272">
    <property type="entry name" value="RNase_HI_RT_Ty1"/>
    <property type="match status" value="1"/>
</dbReference>
<dbReference type="InterPro" id="IPR057670">
    <property type="entry name" value="SH3_retrovirus"/>
</dbReference>
<dbReference type="Pfam" id="PF00665">
    <property type="entry name" value="rve"/>
    <property type="match status" value="1"/>
</dbReference>
<name>A5CBT1_VITVI</name>
<protein>
    <recommendedName>
        <fullName evidence="6">Integrase catalytic domain-containing protein</fullName>
    </recommendedName>
</protein>
<evidence type="ECO:0000256" key="2">
    <source>
        <dbReference type="ARBA" id="ARBA00022723"/>
    </source>
</evidence>
<keyword evidence="5" id="KW-0812">Transmembrane</keyword>
<evidence type="ECO:0000256" key="1">
    <source>
        <dbReference type="ARBA" id="ARBA00022670"/>
    </source>
</evidence>
<organism evidence="7">
    <name type="scientific">Vitis vinifera</name>
    <name type="common">Grape</name>
    <dbReference type="NCBI Taxonomy" id="29760"/>
    <lineage>
        <taxon>Eukaryota</taxon>
        <taxon>Viridiplantae</taxon>
        <taxon>Streptophyta</taxon>
        <taxon>Embryophyta</taxon>
        <taxon>Tracheophyta</taxon>
        <taxon>Spermatophyta</taxon>
        <taxon>Magnoliopsida</taxon>
        <taxon>eudicotyledons</taxon>
        <taxon>Gunneridae</taxon>
        <taxon>Pentapetalae</taxon>
        <taxon>rosids</taxon>
        <taxon>Vitales</taxon>
        <taxon>Vitaceae</taxon>
        <taxon>Viteae</taxon>
        <taxon>Vitis</taxon>
    </lineage>
</organism>
<dbReference type="InterPro" id="IPR001584">
    <property type="entry name" value="Integrase_cat-core"/>
</dbReference>
<dbReference type="Gene3D" id="3.30.420.10">
    <property type="entry name" value="Ribonuclease H-like superfamily/Ribonuclease H"/>
    <property type="match status" value="1"/>
</dbReference>
<dbReference type="PANTHER" id="PTHR42648:SF28">
    <property type="entry name" value="TRANSPOSON-ENCODED PROTEIN WITH RIBONUCLEASE H-LIKE AND RETROVIRUS ZINC FINGER-LIKE DOMAINS"/>
    <property type="match status" value="1"/>
</dbReference>
<feature type="transmembrane region" description="Helical" evidence="5">
    <location>
        <begin position="739"/>
        <end position="760"/>
    </location>
</feature>
<feature type="domain" description="Integrase catalytic" evidence="6">
    <location>
        <begin position="469"/>
        <end position="597"/>
    </location>
</feature>
<dbReference type="PROSITE" id="PS50994">
    <property type="entry name" value="INTEGRASE"/>
    <property type="match status" value="1"/>
</dbReference>
<keyword evidence="5" id="KW-1133">Transmembrane helix</keyword>